<dbReference type="GO" id="GO:0006351">
    <property type="term" value="P:DNA-templated transcription"/>
    <property type="evidence" value="ECO:0007669"/>
    <property type="project" value="TreeGrafter"/>
</dbReference>
<evidence type="ECO:0000259" key="5">
    <source>
        <dbReference type="PROSITE" id="PS50931"/>
    </source>
</evidence>
<name>A0A437QCG3_9GAMM</name>
<dbReference type="Pfam" id="PF00126">
    <property type="entry name" value="HTH_1"/>
    <property type="match status" value="1"/>
</dbReference>
<dbReference type="InterPro" id="IPR036388">
    <property type="entry name" value="WH-like_DNA-bd_sf"/>
</dbReference>
<dbReference type="SUPFAM" id="SSF46785">
    <property type="entry name" value="Winged helix' DNA-binding domain"/>
    <property type="match status" value="1"/>
</dbReference>
<evidence type="ECO:0000256" key="3">
    <source>
        <dbReference type="ARBA" id="ARBA00023125"/>
    </source>
</evidence>
<evidence type="ECO:0000313" key="6">
    <source>
        <dbReference type="EMBL" id="RVU32206.1"/>
    </source>
</evidence>
<keyword evidence="4" id="KW-0804">Transcription</keyword>
<dbReference type="InterPro" id="IPR000847">
    <property type="entry name" value="LysR_HTH_N"/>
</dbReference>
<dbReference type="GO" id="GO:0043565">
    <property type="term" value="F:sequence-specific DNA binding"/>
    <property type="evidence" value="ECO:0007669"/>
    <property type="project" value="TreeGrafter"/>
</dbReference>
<protein>
    <submittedName>
        <fullName evidence="6">LysR family transcriptional regulator</fullName>
    </submittedName>
</protein>
<dbReference type="PROSITE" id="PS50931">
    <property type="entry name" value="HTH_LYSR"/>
    <property type="match status" value="1"/>
</dbReference>
<dbReference type="PRINTS" id="PR00039">
    <property type="entry name" value="HTHLYSR"/>
</dbReference>
<evidence type="ECO:0000256" key="4">
    <source>
        <dbReference type="ARBA" id="ARBA00023163"/>
    </source>
</evidence>
<reference evidence="6 7" key="1">
    <citation type="submission" date="2019-01" db="EMBL/GenBank/DDBJ databases">
        <authorList>
            <person name="Chen W.-M."/>
        </authorList>
    </citation>
    <scope>NUCLEOTIDE SEQUENCE [LARGE SCALE GENOMIC DNA]</scope>
    <source>
        <strain evidence="6 7">HPM-16</strain>
    </source>
</reference>
<keyword evidence="2" id="KW-0805">Transcription regulation</keyword>
<comment type="similarity">
    <text evidence="1">Belongs to the LysR transcriptional regulatory family.</text>
</comment>
<organism evidence="6 7">
    <name type="scientific">Neptunomonas marina</name>
    <dbReference type="NCBI Taxonomy" id="1815562"/>
    <lineage>
        <taxon>Bacteria</taxon>
        <taxon>Pseudomonadati</taxon>
        <taxon>Pseudomonadota</taxon>
        <taxon>Gammaproteobacteria</taxon>
        <taxon>Oceanospirillales</taxon>
        <taxon>Oceanospirillaceae</taxon>
        <taxon>Neptunomonas</taxon>
    </lineage>
</organism>
<dbReference type="EMBL" id="SACQ01000001">
    <property type="protein sequence ID" value="RVU32206.1"/>
    <property type="molecule type" value="Genomic_DNA"/>
</dbReference>
<dbReference type="Pfam" id="PF03466">
    <property type="entry name" value="LysR_substrate"/>
    <property type="match status" value="1"/>
</dbReference>
<dbReference type="InterPro" id="IPR005119">
    <property type="entry name" value="LysR_subst-bd"/>
</dbReference>
<proteinExistence type="inferred from homology"/>
<dbReference type="RefSeq" id="WP_127692375.1">
    <property type="nucleotide sequence ID" value="NZ_SACQ01000001.1"/>
</dbReference>
<keyword evidence="7" id="KW-1185">Reference proteome</keyword>
<dbReference type="InterPro" id="IPR058163">
    <property type="entry name" value="LysR-type_TF_proteobact-type"/>
</dbReference>
<keyword evidence="3" id="KW-0238">DNA-binding</keyword>
<dbReference type="Gene3D" id="3.40.190.10">
    <property type="entry name" value="Periplasmic binding protein-like II"/>
    <property type="match status" value="2"/>
</dbReference>
<evidence type="ECO:0000256" key="2">
    <source>
        <dbReference type="ARBA" id="ARBA00023015"/>
    </source>
</evidence>
<dbReference type="SUPFAM" id="SSF53850">
    <property type="entry name" value="Periplasmic binding protein-like II"/>
    <property type="match status" value="1"/>
</dbReference>
<dbReference type="PANTHER" id="PTHR30537">
    <property type="entry name" value="HTH-TYPE TRANSCRIPTIONAL REGULATOR"/>
    <property type="match status" value="1"/>
</dbReference>
<accession>A0A437QCG3</accession>
<dbReference type="Gene3D" id="1.10.10.10">
    <property type="entry name" value="Winged helix-like DNA-binding domain superfamily/Winged helix DNA-binding domain"/>
    <property type="match status" value="1"/>
</dbReference>
<evidence type="ECO:0000313" key="7">
    <source>
        <dbReference type="Proteomes" id="UP000282818"/>
    </source>
</evidence>
<evidence type="ECO:0000256" key="1">
    <source>
        <dbReference type="ARBA" id="ARBA00009437"/>
    </source>
</evidence>
<dbReference type="PANTHER" id="PTHR30537:SF26">
    <property type="entry name" value="GLYCINE CLEAVAGE SYSTEM TRANSCRIPTIONAL ACTIVATOR"/>
    <property type="match status" value="1"/>
</dbReference>
<dbReference type="AlphaFoldDB" id="A0A437QCG3"/>
<comment type="caution">
    <text evidence="6">The sequence shown here is derived from an EMBL/GenBank/DDBJ whole genome shotgun (WGS) entry which is preliminary data.</text>
</comment>
<gene>
    <name evidence="6" type="ORF">EOE65_00705</name>
</gene>
<sequence length="285" mass="32362">MLLPFKSLLVFEAVTRNCSFTKAAEELNVTQSAISHQVKNLEEFFSIKLLDRSGPVIALTEEGQILYQDLSEAMSLVRRGVGRVKAKTAISPIGISVRPHFAMKWLSPRLSGTQFGFDFRFYHSNSAADFSDSDIHLSIEWLHVSQVPSNAHLLVEGRLTPACHPDLLEGLEDTQSPALLERFALLHETDATSWREWLTMVGHSELQPLRNEYYSDTNVRQQAAIEKLGFALVCPELVAEDIRKGRLVCPFRHNLPSYSYYLIVPDDRMNISKVRTFVSWLKEQV</sequence>
<dbReference type="Proteomes" id="UP000282818">
    <property type="component" value="Unassembled WGS sequence"/>
</dbReference>
<dbReference type="InterPro" id="IPR036390">
    <property type="entry name" value="WH_DNA-bd_sf"/>
</dbReference>
<feature type="domain" description="HTH lysR-type" evidence="5">
    <location>
        <begin position="3"/>
        <end position="60"/>
    </location>
</feature>
<dbReference type="GO" id="GO:0003700">
    <property type="term" value="F:DNA-binding transcription factor activity"/>
    <property type="evidence" value="ECO:0007669"/>
    <property type="project" value="InterPro"/>
</dbReference>
<dbReference type="FunFam" id="1.10.10.10:FF:000001">
    <property type="entry name" value="LysR family transcriptional regulator"/>
    <property type="match status" value="1"/>
</dbReference>